<comment type="caution">
    <text evidence="1">The sequence shown here is derived from an EMBL/GenBank/DDBJ whole genome shotgun (WGS) entry which is preliminary data.</text>
</comment>
<dbReference type="RefSeq" id="WP_036165139.1">
    <property type="nucleotide sequence ID" value="NZ_JRKJ01000002.1"/>
</dbReference>
<evidence type="ECO:0000313" key="1">
    <source>
        <dbReference type="EMBL" id="KGQ20607.1"/>
    </source>
</evidence>
<sequence length="123" mass="14598">MKFFRRHFIYVQVFPDHFTGRVLGDKRTVRRACHSLDNRRAEIKDFSRIRDPLRSMFKELSPGFSLRRPVALMHFVPSHYVPTQAELEGFKKTAERAGVSFCWMSKWETPHTDSELELVWQAL</sequence>
<evidence type="ECO:0000313" key="2">
    <source>
        <dbReference type="Proteomes" id="UP000030518"/>
    </source>
</evidence>
<dbReference type="AlphaFoldDB" id="A0A0A2WPE2"/>
<dbReference type="eggNOG" id="ENOG5031FD7">
    <property type="taxonomic scope" value="Bacteria"/>
</dbReference>
<organism evidence="1 2">
    <name type="scientific">Lysobacter dokdonensis DS-58</name>
    <dbReference type="NCBI Taxonomy" id="1300345"/>
    <lineage>
        <taxon>Bacteria</taxon>
        <taxon>Pseudomonadati</taxon>
        <taxon>Pseudomonadota</taxon>
        <taxon>Gammaproteobacteria</taxon>
        <taxon>Lysobacterales</taxon>
        <taxon>Lysobacteraceae</taxon>
        <taxon>Noviluteimonas</taxon>
    </lineage>
</organism>
<dbReference type="STRING" id="1300345.LF41_1144"/>
<name>A0A0A2WPE2_9GAMM</name>
<accession>A0A0A2WPE2</accession>
<reference evidence="1 2" key="1">
    <citation type="submission" date="2014-09" db="EMBL/GenBank/DDBJ databases">
        <title>Genome sequences of Lysobacter dokdonensis DS-58.</title>
        <authorList>
            <person name="Kim J.F."/>
            <person name="Kwak M.-J."/>
        </authorList>
    </citation>
    <scope>NUCLEOTIDE SEQUENCE [LARGE SCALE GENOMIC DNA]</scope>
    <source>
        <strain evidence="1 2">DS-58</strain>
    </source>
</reference>
<keyword evidence="2" id="KW-1185">Reference proteome</keyword>
<proteinExistence type="predicted"/>
<gene>
    <name evidence="1" type="ORF">LF41_1144</name>
</gene>
<dbReference type="Proteomes" id="UP000030518">
    <property type="component" value="Unassembled WGS sequence"/>
</dbReference>
<dbReference type="OrthoDB" id="6041460at2"/>
<protein>
    <submittedName>
        <fullName evidence="1">Uncharacterized protein</fullName>
    </submittedName>
</protein>
<dbReference type="EMBL" id="JRKJ01000002">
    <property type="protein sequence ID" value="KGQ20607.1"/>
    <property type="molecule type" value="Genomic_DNA"/>
</dbReference>